<evidence type="ECO:0000256" key="1">
    <source>
        <dbReference type="SAM" id="MobiDB-lite"/>
    </source>
</evidence>
<accession>A0A8H8UP88</accession>
<evidence type="ECO:0000313" key="4">
    <source>
        <dbReference type="Proteomes" id="UP000614610"/>
    </source>
</evidence>
<dbReference type="GO" id="GO:0003676">
    <property type="term" value="F:nucleic acid binding"/>
    <property type="evidence" value="ECO:0007669"/>
    <property type="project" value="InterPro"/>
</dbReference>
<dbReference type="InterPro" id="IPR036875">
    <property type="entry name" value="Znf_CCHC_sf"/>
</dbReference>
<dbReference type="InterPro" id="IPR001878">
    <property type="entry name" value="Znf_CCHC"/>
</dbReference>
<protein>
    <recommendedName>
        <fullName evidence="2">CCHC-type domain-containing protein</fullName>
    </recommendedName>
</protein>
<evidence type="ECO:0000259" key="2">
    <source>
        <dbReference type="Pfam" id="PF00098"/>
    </source>
</evidence>
<feature type="compositionally biased region" description="Basic and acidic residues" evidence="1">
    <location>
        <begin position="116"/>
        <end position="133"/>
    </location>
</feature>
<evidence type="ECO:0000313" key="3">
    <source>
        <dbReference type="EMBL" id="KAF3195587.1"/>
    </source>
</evidence>
<name>A0A8H8UP88_ORBOL</name>
<comment type="caution">
    <text evidence="3">The sequence shown here is derived from an EMBL/GenBank/DDBJ whole genome shotgun (WGS) entry which is preliminary data.</text>
</comment>
<dbReference type="SUPFAM" id="SSF57756">
    <property type="entry name" value="Retrovirus zinc finger-like domains"/>
    <property type="match status" value="1"/>
</dbReference>
<sequence length="165" mass="18715">MAGVNNEQEQIKSIYRSLQDAPKLQNAIIFAYESKSLERYKSAILNTTNSGYGIYEKTKKSTKSTFIKMKSTYSGKRHINWADEKGKKPLKLNIKDSNKGTKFKSDKSKSTSRFLKKSDKDKKSKGKAKDDNISNKPSASGGVKKDKKHFCYNCNAVEHWARECS</sequence>
<dbReference type="EMBL" id="WIWT01000311">
    <property type="protein sequence ID" value="KAF3195587.1"/>
    <property type="molecule type" value="Genomic_DNA"/>
</dbReference>
<dbReference type="AlphaFoldDB" id="A0A8H8UP88"/>
<dbReference type="Proteomes" id="UP000614610">
    <property type="component" value="Unassembled WGS sequence"/>
</dbReference>
<organism evidence="3 4">
    <name type="scientific">Orbilia oligospora</name>
    <name type="common">Nematode-trapping fungus</name>
    <name type="synonym">Arthrobotrys oligospora</name>
    <dbReference type="NCBI Taxonomy" id="2813651"/>
    <lineage>
        <taxon>Eukaryota</taxon>
        <taxon>Fungi</taxon>
        <taxon>Dikarya</taxon>
        <taxon>Ascomycota</taxon>
        <taxon>Pezizomycotina</taxon>
        <taxon>Orbiliomycetes</taxon>
        <taxon>Orbiliales</taxon>
        <taxon>Orbiliaceae</taxon>
        <taxon>Orbilia</taxon>
    </lineage>
</organism>
<feature type="domain" description="CCHC-type" evidence="2">
    <location>
        <begin position="151"/>
        <end position="165"/>
    </location>
</feature>
<gene>
    <name evidence="3" type="ORF">TWF679_006210</name>
</gene>
<feature type="compositionally biased region" description="Basic and acidic residues" evidence="1">
    <location>
        <begin position="84"/>
        <end position="109"/>
    </location>
</feature>
<dbReference type="GO" id="GO:0008270">
    <property type="term" value="F:zinc ion binding"/>
    <property type="evidence" value="ECO:0007669"/>
    <property type="project" value="InterPro"/>
</dbReference>
<reference evidence="3" key="1">
    <citation type="submission" date="2019-06" db="EMBL/GenBank/DDBJ databases">
        <authorList>
            <person name="Palmer J.M."/>
        </authorList>
    </citation>
    <scope>NUCLEOTIDE SEQUENCE</scope>
    <source>
        <strain evidence="3">TWF679</strain>
    </source>
</reference>
<feature type="region of interest" description="Disordered" evidence="1">
    <location>
        <begin position="84"/>
        <end position="146"/>
    </location>
</feature>
<proteinExistence type="predicted"/>
<dbReference type="Pfam" id="PF00098">
    <property type="entry name" value="zf-CCHC"/>
    <property type="match status" value="1"/>
</dbReference>